<keyword evidence="2" id="KW-1185">Reference proteome</keyword>
<dbReference type="PANTHER" id="PTHR31260">
    <property type="entry name" value="CYSTATIN/MONELLIN SUPERFAMILY PROTEIN"/>
    <property type="match status" value="1"/>
</dbReference>
<dbReference type="AlphaFoldDB" id="A0A565BGT3"/>
<gene>
    <name evidence="1" type="ORF">ANE_LOCUS11290</name>
</gene>
<protein>
    <submittedName>
        <fullName evidence="1">Uncharacterized protein</fullName>
    </submittedName>
</protein>
<organism evidence="1 2">
    <name type="scientific">Arabis nemorensis</name>
    <dbReference type="NCBI Taxonomy" id="586526"/>
    <lineage>
        <taxon>Eukaryota</taxon>
        <taxon>Viridiplantae</taxon>
        <taxon>Streptophyta</taxon>
        <taxon>Embryophyta</taxon>
        <taxon>Tracheophyta</taxon>
        <taxon>Spermatophyta</taxon>
        <taxon>Magnoliopsida</taxon>
        <taxon>eudicotyledons</taxon>
        <taxon>Gunneridae</taxon>
        <taxon>Pentapetalae</taxon>
        <taxon>rosids</taxon>
        <taxon>malvids</taxon>
        <taxon>Brassicales</taxon>
        <taxon>Brassicaceae</taxon>
        <taxon>Arabideae</taxon>
        <taxon>Arabis</taxon>
    </lineage>
</organism>
<proteinExistence type="predicted"/>
<accession>A0A565BGT3</accession>
<reference evidence="1" key="1">
    <citation type="submission" date="2019-07" db="EMBL/GenBank/DDBJ databases">
        <authorList>
            <person name="Dittberner H."/>
        </authorList>
    </citation>
    <scope>NUCLEOTIDE SEQUENCE [LARGE SCALE GENOMIC DNA]</scope>
</reference>
<dbReference type="InterPro" id="IPR006462">
    <property type="entry name" value="MS5"/>
</dbReference>
<evidence type="ECO:0000313" key="2">
    <source>
        <dbReference type="Proteomes" id="UP000489600"/>
    </source>
</evidence>
<dbReference type="NCBIfam" id="TIGR01572">
    <property type="entry name" value="A_thl_para_3677"/>
    <property type="match status" value="1"/>
</dbReference>
<sequence>MATEVEKKTTEVVRSEYFTEEDYEAWGGPAGFDIEGIPTTPFSGGLMAYNCNLMPQNLLVKHYAMLGLHRYNMSEGTSFELDRLIKFNKSQNAVSSYYMTLLAYDPSLCQEETFQVRTDERKINRLHVTCSVARPKDKKDEVSTKGPFVPHFYRCAVSGSSLFNGELPDWPSDDALNDTNRFYMLNSSERQSTDWIHLYLELLLCANDRGSAQVRPDFMTDLQILKVAIETDIGDMKPLNERLKANCANVYITFKGLDTVPLNDEIGEHVERKAIVRRVIGPGFLTLVGKHWSGKNAEKRSVTLMSGEKAQRSRKRYRFV</sequence>
<dbReference type="EMBL" id="CABITT030000004">
    <property type="protein sequence ID" value="VVB00846.1"/>
    <property type="molecule type" value="Genomic_DNA"/>
</dbReference>
<dbReference type="PANTHER" id="PTHR31260:SF28">
    <property type="entry name" value="CYSTATIN DOMAIN PROTEIN"/>
    <property type="match status" value="1"/>
</dbReference>
<dbReference type="Proteomes" id="UP000489600">
    <property type="component" value="Unassembled WGS sequence"/>
</dbReference>
<dbReference type="Pfam" id="PF04776">
    <property type="entry name" value="protein_MS5"/>
    <property type="match status" value="1"/>
</dbReference>
<dbReference type="OrthoDB" id="1026061at2759"/>
<name>A0A565BGT3_9BRAS</name>
<comment type="caution">
    <text evidence="1">The sequence shown here is derived from an EMBL/GenBank/DDBJ whole genome shotgun (WGS) entry which is preliminary data.</text>
</comment>
<evidence type="ECO:0000313" key="1">
    <source>
        <dbReference type="EMBL" id="VVB00846.1"/>
    </source>
</evidence>